<sequence>MGPPNDNGKSDIKPSVSAEIALVAFKPPLFWRNNVELWFSQIESQFLIDGVAAKRSEEEESREGRGPRCYL</sequence>
<name>A0A4Y2I7B3_ARAVE</name>
<gene>
    <name evidence="1" type="ORF">AVEN_218503_1</name>
</gene>
<comment type="caution">
    <text evidence="1">The sequence shown here is derived from an EMBL/GenBank/DDBJ whole genome shotgun (WGS) entry which is preliminary data.</text>
</comment>
<evidence type="ECO:0000313" key="1">
    <source>
        <dbReference type="EMBL" id="GBM73524.1"/>
    </source>
</evidence>
<proteinExistence type="predicted"/>
<dbReference type="Proteomes" id="UP000499080">
    <property type="component" value="Unassembled WGS sequence"/>
</dbReference>
<dbReference type="AlphaFoldDB" id="A0A4Y2I7B3"/>
<keyword evidence="2" id="KW-1185">Reference proteome</keyword>
<evidence type="ECO:0000313" key="2">
    <source>
        <dbReference type="Proteomes" id="UP000499080"/>
    </source>
</evidence>
<reference evidence="1 2" key="1">
    <citation type="journal article" date="2019" name="Sci. Rep.">
        <title>Orb-weaving spider Araneus ventricosus genome elucidates the spidroin gene catalogue.</title>
        <authorList>
            <person name="Kono N."/>
            <person name="Nakamura H."/>
            <person name="Ohtoshi R."/>
            <person name="Moran D.A.P."/>
            <person name="Shinohara A."/>
            <person name="Yoshida Y."/>
            <person name="Fujiwara M."/>
            <person name="Mori M."/>
            <person name="Tomita M."/>
            <person name="Arakawa K."/>
        </authorList>
    </citation>
    <scope>NUCLEOTIDE SEQUENCE [LARGE SCALE GENOMIC DNA]</scope>
</reference>
<dbReference type="EMBL" id="BGPR01002444">
    <property type="protein sequence ID" value="GBM73524.1"/>
    <property type="molecule type" value="Genomic_DNA"/>
</dbReference>
<protein>
    <submittedName>
        <fullName evidence="1">Uncharacterized protein</fullName>
    </submittedName>
</protein>
<accession>A0A4Y2I7B3</accession>
<organism evidence="1 2">
    <name type="scientific">Araneus ventricosus</name>
    <name type="common">Orbweaver spider</name>
    <name type="synonym">Epeira ventricosa</name>
    <dbReference type="NCBI Taxonomy" id="182803"/>
    <lineage>
        <taxon>Eukaryota</taxon>
        <taxon>Metazoa</taxon>
        <taxon>Ecdysozoa</taxon>
        <taxon>Arthropoda</taxon>
        <taxon>Chelicerata</taxon>
        <taxon>Arachnida</taxon>
        <taxon>Araneae</taxon>
        <taxon>Araneomorphae</taxon>
        <taxon>Entelegynae</taxon>
        <taxon>Araneoidea</taxon>
        <taxon>Araneidae</taxon>
        <taxon>Araneus</taxon>
    </lineage>
</organism>